<evidence type="ECO:0000313" key="19">
    <source>
        <dbReference type="Proteomes" id="UP000476176"/>
    </source>
</evidence>
<feature type="region of interest" description="Disordered" evidence="1">
    <location>
        <begin position="26"/>
        <end position="50"/>
    </location>
</feature>
<dbReference type="AlphaFoldDB" id="A0A6A3DSE2"/>
<dbReference type="Proteomes" id="UP000476176">
    <property type="component" value="Unassembled WGS sequence"/>
</dbReference>
<evidence type="ECO:0000313" key="10">
    <source>
        <dbReference type="EMBL" id="KAE9270575.1"/>
    </source>
</evidence>
<evidence type="ECO:0000256" key="1">
    <source>
        <dbReference type="SAM" id="MobiDB-lite"/>
    </source>
</evidence>
<evidence type="ECO:0000313" key="4">
    <source>
        <dbReference type="EMBL" id="KAE9072586.1"/>
    </source>
</evidence>
<evidence type="ECO:0000313" key="5">
    <source>
        <dbReference type="EMBL" id="KAE9078229.1"/>
    </source>
</evidence>
<evidence type="ECO:0000313" key="11">
    <source>
        <dbReference type="EMBL" id="KAE9280238.1"/>
    </source>
</evidence>
<dbReference type="EMBL" id="QXGD01002622">
    <property type="protein sequence ID" value="KAE9186247.1"/>
    <property type="molecule type" value="Genomic_DNA"/>
</dbReference>
<dbReference type="Proteomes" id="UP000488956">
    <property type="component" value="Unassembled WGS sequence"/>
</dbReference>
<dbReference type="OrthoDB" id="10268447at2759"/>
<proteinExistence type="predicted"/>
<dbReference type="Proteomes" id="UP000441208">
    <property type="component" value="Unassembled WGS sequence"/>
</dbReference>
<protein>
    <submittedName>
        <fullName evidence="2">Uncharacterized protein</fullName>
    </submittedName>
</protein>
<evidence type="ECO:0000313" key="12">
    <source>
        <dbReference type="Proteomes" id="UP000429523"/>
    </source>
</evidence>
<evidence type="ECO:0000313" key="20">
    <source>
        <dbReference type="Proteomes" id="UP000486351"/>
    </source>
</evidence>
<evidence type="ECO:0000313" key="9">
    <source>
        <dbReference type="EMBL" id="KAE9186247.1"/>
    </source>
</evidence>
<reference evidence="12 13" key="1">
    <citation type="submission" date="2018-08" db="EMBL/GenBank/DDBJ databases">
        <title>Genomic investigation of the strawberry pathogen Phytophthora fragariae indicates pathogenicity is determined by transcriptional variation in three key races.</title>
        <authorList>
            <person name="Adams T.M."/>
            <person name="Armitage A.D."/>
            <person name="Sobczyk M.K."/>
            <person name="Bates H.J."/>
            <person name="Dunwell J.M."/>
            <person name="Nellist C.F."/>
            <person name="Harrison R.J."/>
        </authorList>
    </citation>
    <scope>NUCLEOTIDE SEQUENCE [LARGE SCALE GENOMIC DNA]</scope>
    <source>
        <strain evidence="11 14">A4</strain>
        <strain evidence="9 15">BC-1</strain>
        <strain evidence="8 19">BC-23</strain>
        <strain evidence="7 13">NOV-27</strain>
        <strain evidence="6 16">NOV-5</strain>
        <strain evidence="4 17">NOV-71</strain>
        <strain evidence="10 20">NOV-77</strain>
        <strain evidence="2 12">NOV-9</strain>
        <strain evidence="5 21">ONT-3</strain>
        <strain evidence="3 18">SCRP245</strain>
    </source>
</reference>
<dbReference type="EMBL" id="QXGB01002972">
    <property type="protein sequence ID" value="KAE9173671.1"/>
    <property type="molecule type" value="Genomic_DNA"/>
</dbReference>
<dbReference type="Proteomes" id="UP000433483">
    <property type="component" value="Unassembled WGS sequence"/>
</dbReference>
<evidence type="ECO:0000313" key="18">
    <source>
        <dbReference type="Proteomes" id="UP000460718"/>
    </source>
</evidence>
<dbReference type="EMBL" id="QXFZ01002931">
    <property type="protein sequence ID" value="KAE9072586.1"/>
    <property type="molecule type" value="Genomic_DNA"/>
</dbReference>
<dbReference type="EMBL" id="QXGE01002647">
    <property type="protein sequence ID" value="KAE9280238.1"/>
    <property type="molecule type" value="Genomic_DNA"/>
</dbReference>
<evidence type="ECO:0000313" key="16">
    <source>
        <dbReference type="Proteomes" id="UP000440732"/>
    </source>
</evidence>
<evidence type="ECO:0000313" key="7">
    <source>
        <dbReference type="EMBL" id="KAE9173671.1"/>
    </source>
</evidence>
<evidence type="ECO:0000313" key="6">
    <source>
        <dbReference type="EMBL" id="KAE9092361.1"/>
    </source>
</evidence>
<evidence type="ECO:0000313" key="3">
    <source>
        <dbReference type="EMBL" id="KAE8973922.1"/>
    </source>
</evidence>
<keyword evidence="13" id="KW-1185">Reference proteome</keyword>
<dbReference type="Proteomes" id="UP000437068">
    <property type="component" value="Unassembled WGS sequence"/>
</dbReference>
<evidence type="ECO:0000313" key="8">
    <source>
        <dbReference type="EMBL" id="KAE9179623.1"/>
    </source>
</evidence>
<dbReference type="Proteomes" id="UP000440367">
    <property type="component" value="Unassembled WGS sequence"/>
</dbReference>
<name>A0A6A3DSE2_9STRA</name>
<dbReference type="Proteomes" id="UP000486351">
    <property type="component" value="Unassembled WGS sequence"/>
</dbReference>
<organism evidence="2 12">
    <name type="scientific">Phytophthora fragariae</name>
    <dbReference type="NCBI Taxonomy" id="53985"/>
    <lineage>
        <taxon>Eukaryota</taxon>
        <taxon>Sar</taxon>
        <taxon>Stramenopiles</taxon>
        <taxon>Oomycota</taxon>
        <taxon>Peronosporomycetes</taxon>
        <taxon>Peronosporales</taxon>
        <taxon>Peronosporaceae</taxon>
        <taxon>Phytophthora</taxon>
    </lineage>
</organism>
<dbReference type="EMBL" id="QXFY01005875">
    <property type="protein sequence ID" value="KAE9270575.1"/>
    <property type="molecule type" value="Genomic_DNA"/>
</dbReference>
<dbReference type="EMBL" id="QXFW01002978">
    <property type="protein sequence ID" value="KAE8973922.1"/>
    <property type="molecule type" value="Genomic_DNA"/>
</dbReference>
<dbReference type="EMBL" id="QXGA01002772">
    <property type="protein sequence ID" value="KAE9092361.1"/>
    <property type="molecule type" value="Genomic_DNA"/>
</dbReference>
<dbReference type="EMBL" id="QXGC01002993">
    <property type="protein sequence ID" value="KAE9179623.1"/>
    <property type="molecule type" value="Genomic_DNA"/>
</dbReference>
<comment type="caution">
    <text evidence="2">The sequence shown here is derived from an EMBL/GenBank/DDBJ whole genome shotgun (WGS) entry which is preliminary data.</text>
</comment>
<evidence type="ECO:0000313" key="2">
    <source>
        <dbReference type="EMBL" id="KAE8923955.1"/>
    </source>
</evidence>
<evidence type="ECO:0000313" key="15">
    <source>
        <dbReference type="Proteomes" id="UP000440367"/>
    </source>
</evidence>
<gene>
    <name evidence="11" type="ORF">PF001_g24330</name>
    <name evidence="9" type="ORF">PF002_g25943</name>
    <name evidence="8" type="ORF">PF004_g25093</name>
    <name evidence="7" type="ORF">PF005_g26172</name>
    <name evidence="6" type="ORF">PF006_g24723</name>
    <name evidence="4" type="ORF">PF007_g26123</name>
    <name evidence="10" type="ORF">PF008_g30582</name>
    <name evidence="2" type="ORF">PF009_g25804</name>
    <name evidence="5" type="ORF">PF010_g23209</name>
    <name evidence="3" type="ORF">PF011_g25061</name>
</gene>
<dbReference type="EMBL" id="QXGF01002630">
    <property type="protein sequence ID" value="KAE8923955.1"/>
    <property type="molecule type" value="Genomic_DNA"/>
</dbReference>
<evidence type="ECO:0000313" key="14">
    <source>
        <dbReference type="Proteomes" id="UP000437068"/>
    </source>
</evidence>
<evidence type="ECO:0000313" key="17">
    <source>
        <dbReference type="Proteomes" id="UP000441208"/>
    </source>
</evidence>
<dbReference type="Proteomes" id="UP000429523">
    <property type="component" value="Unassembled WGS sequence"/>
</dbReference>
<dbReference type="Proteomes" id="UP000440732">
    <property type="component" value="Unassembled WGS sequence"/>
</dbReference>
<sequence length="50" mass="5544">MGALVSSLFAWDPVDASHTRWPTASGYHCSRHRASPPPTCSDRSARTRLF</sequence>
<dbReference type="EMBL" id="QXFX01002320">
    <property type="protein sequence ID" value="KAE9078229.1"/>
    <property type="molecule type" value="Genomic_DNA"/>
</dbReference>
<evidence type="ECO:0000313" key="13">
    <source>
        <dbReference type="Proteomes" id="UP000433483"/>
    </source>
</evidence>
<accession>A0A6A3DSE2</accession>
<dbReference type="Proteomes" id="UP000460718">
    <property type="component" value="Unassembled WGS sequence"/>
</dbReference>
<evidence type="ECO:0000313" key="21">
    <source>
        <dbReference type="Proteomes" id="UP000488956"/>
    </source>
</evidence>